<keyword evidence="5" id="KW-1185">Reference proteome</keyword>
<keyword evidence="1" id="KW-1133">Transmembrane helix</keyword>
<dbReference type="GeneID" id="78484756"/>
<name>A0A7Y7QVU3_9SPHN</name>
<dbReference type="Proteomes" id="UP000531581">
    <property type="component" value="Unassembled WGS sequence"/>
</dbReference>
<protein>
    <submittedName>
        <fullName evidence="3">Uncharacterized protein</fullName>
    </submittedName>
</protein>
<evidence type="ECO:0000313" key="5">
    <source>
        <dbReference type="Proteomes" id="UP000557656"/>
    </source>
</evidence>
<gene>
    <name evidence="2" type="ORF">HKX05_13140</name>
    <name evidence="3" type="ORF">HLV41_11275</name>
</gene>
<accession>A0A7Y7QVU3</accession>
<evidence type="ECO:0000313" key="3">
    <source>
        <dbReference type="EMBL" id="NVP31625.1"/>
    </source>
</evidence>
<dbReference type="AlphaFoldDB" id="A0A7Y7QVU3"/>
<feature type="transmembrane region" description="Helical" evidence="1">
    <location>
        <begin position="47"/>
        <end position="67"/>
    </location>
</feature>
<keyword evidence="1" id="KW-0472">Membrane</keyword>
<sequence>MLVTFLGLFSASLLPTITLLVNGMTASGRSVQSIEKLDTEIRLAMDALFLMFGCTAIAFAGLMALSVEPPSILVKVPYLTTEILPRAAAAIVLAAVSAIIARAGQIPAILRRALAMRKEIAVEEARRKLLEKAPDASSIRASFASHPDFGKVIPLEDVPGREPH</sequence>
<feature type="transmembrane region" description="Helical" evidence="1">
    <location>
        <begin position="6"/>
        <end position="26"/>
    </location>
</feature>
<evidence type="ECO:0000256" key="1">
    <source>
        <dbReference type="SAM" id="Phobius"/>
    </source>
</evidence>
<dbReference type="Proteomes" id="UP000557656">
    <property type="component" value="Unassembled WGS sequence"/>
</dbReference>
<dbReference type="EMBL" id="JABEOV010000018">
    <property type="protein sequence ID" value="NNG54299.1"/>
    <property type="molecule type" value="Genomic_DNA"/>
</dbReference>
<feature type="transmembrane region" description="Helical" evidence="1">
    <location>
        <begin position="87"/>
        <end position="110"/>
    </location>
</feature>
<dbReference type="RefSeq" id="WP_061778805.1">
    <property type="nucleotide sequence ID" value="NZ_JABEOV010000018.1"/>
</dbReference>
<reference evidence="4 5" key="1">
    <citation type="submission" date="2020-05" db="EMBL/GenBank/DDBJ databases">
        <title>Draft Genome Sequences of Sphingomonas sp. Isolated from the International Space Station.</title>
        <authorList>
            <person name="Bijlani S."/>
            <person name="Singh N.K."/>
            <person name="Mason C.E."/>
            <person name="Wang C.C."/>
            <person name="Venkateswaran K."/>
        </authorList>
    </citation>
    <scope>NUCLEOTIDE SEQUENCE [LARGE SCALE GENOMIC DNA]</scope>
    <source>
        <strain evidence="2 5">IIF7SW-B5</strain>
        <strain evidence="3">ISS-IIF7SWP</strain>
    </source>
</reference>
<evidence type="ECO:0000313" key="2">
    <source>
        <dbReference type="EMBL" id="NNG54299.1"/>
    </source>
</evidence>
<dbReference type="EMBL" id="JABYQV010000007">
    <property type="protein sequence ID" value="NVP31625.1"/>
    <property type="molecule type" value="Genomic_DNA"/>
</dbReference>
<proteinExistence type="predicted"/>
<evidence type="ECO:0000313" key="4">
    <source>
        <dbReference type="Proteomes" id="UP000531581"/>
    </source>
</evidence>
<organism evidence="3 4">
    <name type="scientific">Sphingomonas sanguinis</name>
    <dbReference type="NCBI Taxonomy" id="33051"/>
    <lineage>
        <taxon>Bacteria</taxon>
        <taxon>Pseudomonadati</taxon>
        <taxon>Pseudomonadota</taxon>
        <taxon>Alphaproteobacteria</taxon>
        <taxon>Sphingomonadales</taxon>
        <taxon>Sphingomonadaceae</taxon>
        <taxon>Sphingomonas</taxon>
    </lineage>
</organism>
<keyword evidence="1" id="KW-0812">Transmembrane</keyword>
<comment type="caution">
    <text evidence="3">The sequence shown here is derived from an EMBL/GenBank/DDBJ whole genome shotgun (WGS) entry which is preliminary data.</text>
</comment>